<dbReference type="EMBL" id="CP150096">
    <property type="protein sequence ID" value="WZN46730.1"/>
    <property type="molecule type" value="Genomic_DNA"/>
</dbReference>
<dbReference type="PROSITE" id="PS51257">
    <property type="entry name" value="PROKAR_LIPOPROTEIN"/>
    <property type="match status" value="1"/>
</dbReference>
<reference evidence="1 2" key="1">
    <citation type="submission" date="2024-03" db="EMBL/GenBank/DDBJ databases">
        <title>Chitinophaga caseinilytica sp. nov., a casein hydrolysing bacterium isolated from forest soil.</title>
        <authorList>
            <person name="Lee D.S."/>
            <person name="Han D.M."/>
            <person name="Baek J.H."/>
            <person name="Choi D.G."/>
            <person name="Jeon J.H."/>
            <person name="Jeon C.O."/>
        </authorList>
    </citation>
    <scope>NUCLEOTIDE SEQUENCE [LARGE SCALE GENOMIC DNA]</scope>
    <source>
        <strain evidence="1 2">KACC 19118</strain>
    </source>
</reference>
<organism evidence="1 2">
    <name type="scientific">Chitinophaga caseinilytica</name>
    <dbReference type="NCBI Taxonomy" id="2267521"/>
    <lineage>
        <taxon>Bacteria</taxon>
        <taxon>Pseudomonadati</taxon>
        <taxon>Bacteroidota</taxon>
        <taxon>Chitinophagia</taxon>
        <taxon>Chitinophagales</taxon>
        <taxon>Chitinophagaceae</taxon>
        <taxon>Chitinophaga</taxon>
    </lineage>
</organism>
<evidence type="ECO:0000313" key="2">
    <source>
        <dbReference type="Proteomes" id="UP001449657"/>
    </source>
</evidence>
<dbReference type="Pfam" id="PF12771">
    <property type="entry name" value="SusD-like_2"/>
    <property type="match status" value="1"/>
</dbReference>
<dbReference type="RefSeq" id="WP_341841413.1">
    <property type="nucleotide sequence ID" value="NZ_CP149792.1"/>
</dbReference>
<keyword evidence="1" id="KW-0449">Lipoprotein</keyword>
<dbReference type="Proteomes" id="UP001449657">
    <property type="component" value="Chromosome"/>
</dbReference>
<proteinExistence type="predicted"/>
<gene>
    <name evidence="1" type="ORF">WJU22_00845</name>
</gene>
<accession>A0ABZ2Z5B0</accession>
<dbReference type="SUPFAM" id="SSF48452">
    <property type="entry name" value="TPR-like"/>
    <property type="match status" value="1"/>
</dbReference>
<evidence type="ECO:0000313" key="1">
    <source>
        <dbReference type="EMBL" id="WZN46730.1"/>
    </source>
</evidence>
<keyword evidence="2" id="KW-1185">Reference proteome</keyword>
<protein>
    <submittedName>
        <fullName evidence="1">SusD/RagB family nutrient-binding outer membrane lipoprotein</fullName>
    </submittedName>
</protein>
<dbReference type="InterPro" id="IPR011990">
    <property type="entry name" value="TPR-like_helical_dom_sf"/>
</dbReference>
<name>A0ABZ2Z5B0_9BACT</name>
<dbReference type="Gene3D" id="1.25.40.390">
    <property type="match status" value="1"/>
</dbReference>
<sequence>MKQKQLYTIILGATVLAGCSNFEKINTNPDKTDKVNSGMLATSMLLSVTRSTIASTKGFMQPYMLGKYITWGENQENFQFNRLNRASFERLAVLRNVSPMVAAALDDAQRNSYSGLAAFIRAWQFYQTTMQVGDIPYTDAIKGESDGVVQPKYDNQKTVFLGILRELDSANALLSRGSNFDGDPIFNGKVDNWRRVVNGFELHVLMQLYRKTADTDLKVIQRFQDIVNNRPLMRNYNDNFALAYNNTQGQNYPWSDVPAGSGNSFVKSNYTMLTSTFLDPLKALGDRRLFYFAKPSPVQIAAGKLPSEWDAYPGAEPSDPFPVLQDKRVSKDYADLNNRYVQLVNAEPVSVFGYWDQQFVLAEAALRGWIANSPAQTYYAAGIGEAMRFTADYTPDNIDYHHNMKIDAGYIQNYITTNALTGSTAQQLQQIITQKYIAGFLQGANYNAWFENRRTGYPVFKLNANSNLNTPSTAFPVRWLYPSNELTYNNTNMDDAVKRQFPGGDNTNGVMWILKD</sequence>
<dbReference type="InterPro" id="IPR041662">
    <property type="entry name" value="SusD-like_2"/>
</dbReference>